<accession>A0A128A4B5</accession>
<dbReference type="Proteomes" id="UP000196239">
    <property type="component" value="Chromosome 1"/>
</dbReference>
<dbReference type="KEGG" id="ndv:NDEV_1430"/>
<protein>
    <recommendedName>
        <fullName evidence="3">DUF2283 domain-containing protein</fullName>
    </recommendedName>
</protein>
<evidence type="ECO:0000313" key="2">
    <source>
        <dbReference type="Proteomes" id="UP000196239"/>
    </source>
</evidence>
<evidence type="ECO:0000313" key="1">
    <source>
        <dbReference type="EMBL" id="CUR52195.1"/>
    </source>
</evidence>
<gene>
    <name evidence="1" type="ORF">NDEV_1430</name>
</gene>
<dbReference type="Pfam" id="PF10049">
    <property type="entry name" value="DUF2283"/>
    <property type="match status" value="1"/>
</dbReference>
<organism evidence="1 2">
    <name type="scientific">Nitrosotalea devaniterrae</name>
    <dbReference type="NCBI Taxonomy" id="1078905"/>
    <lineage>
        <taxon>Archaea</taxon>
        <taxon>Nitrososphaerota</taxon>
        <taxon>Nitrososphaeria</taxon>
        <taxon>Nitrosotaleales</taxon>
        <taxon>Nitrosotaleaceae</taxon>
        <taxon>Nitrosotalea</taxon>
    </lineage>
</organism>
<keyword evidence="2" id="KW-1185">Reference proteome</keyword>
<name>A0A128A4B5_9ARCH</name>
<dbReference type="EMBL" id="LN890280">
    <property type="protein sequence ID" value="CUR52195.1"/>
    <property type="molecule type" value="Genomic_DNA"/>
</dbReference>
<proteinExistence type="predicted"/>
<reference evidence="2" key="1">
    <citation type="submission" date="2015-10" db="EMBL/GenBank/DDBJ databases">
        <authorList>
            <person name="Lehtovirta-Morley L.E."/>
            <person name="Vieille C."/>
        </authorList>
    </citation>
    <scope>NUCLEOTIDE SEQUENCE [LARGE SCALE GENOMIC DNA]</scope>
</reference>
<dbReference type="InterPro" id="IPR019270">
    <property type="entry name" value="DUF2283"/>
</dbReference>
<sequence>MVSIKFDKESGAMYVQLRKGKVTKTIPVGKDRFIDVNEAGKIVGVEVLMPVNAPEVNEAIAKSSDIIELEQ</sequence>
<evidence type="ECO:0008006" key="3">
    <source>
        <dbReference type="Google" id="ProtNLM"/>
    </source>
</evidence>
<dbReference type="AlphaFoldDB" id="A0A128A4B5"/>